<reference evidence="2 3" key="1">
    <citation type="submission" date="2019-02" db="EMBL/GenBank/DDBJ databases">
        <title>Isolation of virulent Lactobacillus brevis phages.</title>
        <authorList>
            <person name="Feyereisen M."/>
            <person name="Mahony J."/>
            <person name="O'Sullivan T."/>
            <person name="van Sinderen D."/>
        </authorList>
    </citation>
    <scope>NUCLEOTIDE SEQUENCE [LARGE SCALE GENOMIC DNA]</scope>
</reference>
<protein>
    <submittedName>
        <fullName evidence="2">Uncharacterized protein</fullName>
    </submittedName>
</protein>
<evidence type="ECO:0000313" key="2">
    <source>
        <dbReference type="EMBL" id="QBJ03466.1"/>
    </source>
</evidence>
<keyword evidence="1" id="KW-0812">Transmembrane</keyword>
<organism evidence="2 3">
    <name type="scientific">Lactobacillus phage 521B</name>
    <dbReference type="NCBI Taxonomy" id="2510942"/>
    <lineage>
        <taxon>Viruses</taxon>
        <taxon>Duplodnaviria</taxon>
        <taxon>Heunggongvirae</taxon>
        <taxon>Uroviricota</taxon>
        <taxon>Caudoviricetes</taxon>
        <taxon>Herelleviridae</taxon>
        <taxon>Tybeckvirus</taxon>
        <taxon>Tybeckvirus tv521B</taxon>
    </lineage>
</organism>
<feature type="transmembrane region" description="Helical" evidence="1">
    <location>
        <begin position="35"/>
        <end position="55"/>
    </location>
</feature>
<dbReference type="EMBL" id="MK504443">
    <property type="protein sequence ID" value="QBJ03466.1"/>
    <property type="molecule type" value="Genomic_DNA"/>
</dbReference>
<proteinExistence type="predicted"/>
<keyword evidence="1" id="KW-1133">Transmembrane helix</keyword>
<sequence>MNDWLSGFLSGILSILLVPSLIGNLNIGKLNNSSILGRIFMSTMLILLLLAVWYFNK</sequence>
<keyword evidence="3" id="KW-1185">Reference proteome</keyword>
<dbReference type="Proteomes" id="UP000308874">
    <property type="component" value="Segment"/>
</dbReference>
<keyword evidence="1" id="KW-0472">Membrane</keyword>
<gene>
    <name evidence="2" type="ORF">B521_0116</name>
</gene>
<evidence type="ECO:0000256" key="1">
    <source>
        <dbReference type="SAM" id="Phobius"/>
    </source>
</evidence>
<feature type="transmembrane region" description="Helical" evidence="1">
    <location>
        <begin position="6"/>
        <end position="23"/>
    </location>
</feature>
<name>A0A4Y5FEL5_9CAUD</name>
<accession>A0A4Y5FEL5</accession>
<evidence type="ECO:0000313" key="3">
    <source>
        <dbReference type="Proteomes" id="UP000308874"/>
    </source>
</evidence>